<name>W1Y2V5_9ZZZZ</name>
<gene>
    <name evidence="1" type="ORF">Q604_UNBC08876G0001</name>
</gene>
<accession>W1Y2V5</accession>
<comment type="caution">
    <text evidence="1">The sequence shown here is derived from an EMBL/GenBank/DDBJ whole genome shotgun (WGS) entry which is preliminary data.</text>
</comment>
<dbReference type="AlphaFoldDB" id="W1Y2V5"/>
<evidence type="ECO:0000313" key="1">
    <source>
        <dbReference type="EMBL" id="ETJ36878.1"/>
    </source>
</evidence>
<sequence>MLVRCINCGFSCQKYGKTKAGSQRWHYKQCNITFTQTIDNTTKCFHRFLNWLFSKETQQ</sequence>
<dbReference type="EMBL" id="AZMM01008876">
    <property type="protein sequence ID" value="ETJ36878.1"/>
    <property type="molecule type" value="Genomic_DNA"/>
</dbReference>
<protein>
    <submittedName>
        <fullName evidence="1">Uncharacterized protein</fullName>
    </submittedName>
</protein>
<proteinExistence type="predicted"/>
<feature type="non-terminal residue" evidence="1">
    <location>
        <position position="59"/>
    </location>
</feature>
<reference evidence="1" key="1">
    <citation type="submission" date="2013-12" db="EMBL/GenBank/DDBJ databases">
        <title>A Varibaculum cambriense genome reconstructed from a premature infant gut community with otherwise low bacterial novelty that shifts toward anaerobic metabolism during the third week of life.</title>
        <authorList>
            <person name="Brown C.T."/>
            <person name="Sharon I."/>
            <person name="Thomas B.C."/>
            <person name="Castelle C.J."/>
            <person name="Morowitz M.J."/>
            <person name="Banfield J.F."/>
        </authorList>
    </citation>
    <scope>NUCLEOTIDE SEQUENCE</scope>
</reference>
<organism evidence="1">
    <name type="scientific">human gut metagenome</name>
    <dbReference type="NCBI Taxonomy" id="408170"/>
    <lineage>
        <taxon>unclassified sequences</taxon>
        <taxon>metagenomes</taxon>
        <taxon>organismal metagenomes</taxon>
    </lineage>
</organism>